<comment type="pathway">
    <text evidence="3 10">Glycan biosynthesis; glycogen biosynthesis.</text>
</comment>
<keyword evidence="8 10" id="KW-0320">Glycogen biosynthesis</keyword>
<dbReference type="SMART" id="SM00642">
    <property type="entry name" value="Aamy"/>
    <property type="match status" value="1"/>
</dbReference>
<dbReference type="Pfam" id="PF02922">
    <property type="entry name" value="CBM_48"/>
    <property type="match status" value="1"/>
</dbReference>
<dbReference type="CDD" id="cd11322">
    <property type="entry name" value="AmyAc_Glg_BE"/>
    <property type="match status" value="1"/>
</dbReference>
<evidence type="ECO:0000256" key="7">
    <source>
        <dbReference type="ARBA" id="ARBA00022679"/>
    </source>
</evidence>
<name>A0A9X2BZ99_9BURK</name>
<dbReference type="FunFam" id="2.60.40.1180:FF:000002">
    <property type="entry name" value="1,4-alpha-glucan branching enzyme GlgB"/>
    <property type="match status" value="1"/>
</dbReference>
<evidence type="ECO:0000256" key="4">
    <source>
        <dbReference type="ARBA" id="ARBA00009000"/>
    </source>
</evidence>
<evidence type="ECO:0000256" key="9">
    <source>
        <dbReference type="ARBA" id="ARBA00023277"/>
    </source>
</evidence>
<dbReference type="InterPro" id="IPR013783">
    <property type="entry name" value="Ig-like_fold"/>
</dbReference>
<dbReference type="Gene3D" id="3.20.20.80">
    <property type="entry name" value="Glycosidases"/>
    <property type="match status" value="1"/>
</dbReference>
<comment type="catalytic activity">
    <reaction evidence="1 10">
        <text>Transfers a segment of a (1-&gt;4)-alpha-D-glucan chain to a primary hydroxy group in a similar glucan chain.</text>
        <dbReference type="EC" id="2.4.1.18"/>
    </reaction>
</comment>
<evidence type="ECO:0000256" key="8">
    <source>
        <dbReference type="ARBA" id="ARBA00023056"/>
    </source>
</evidence>
<dbReference type="NCBIfam" id="TIGR01515">
    <property type="entry name" value="branching_enzym"/>
    <property type="match status" value="1"/>
</dbReference>
<keyword evidence="14" id="KW-1185">Reference proteome</keyword>
<evidence type="ECO:0000259" key="12">
    <source>
        <dbReference type="SMART" id="SM00642"/>
    </source>
</evidence>
<dbReference type="InterPro" id="IPR006407">
    <property type="entry name" value="GlgB"/>
</dbReference>
<dbReference type="RefSeq" id="WP_275682472.1">
    <property type="nucleotide sequence ID" value="NZ_JAJLJH010000002.1"/>
</dbReference>
<dbReference type="FunFam" id="3.20.20.80:FF:000003">
    <property type="entry name" value="1,4-alpha-glucan branching enzyme GlgB"/>
    <property type="match status" value="1"/>
</dbReference>
<protein>
    <recommendedName>
        <fullName evidence="10">1,4-alpha-glucan branching enzyme GlgB</fullName>
        <ecNumber evidence="10">2.4.1.18</ecNumber>
    </recommendedName>
    <alternativeName>
        <fullName evidence="10">1,4-alpha-D-glucan:1,4-alpha-D-glucan 6-glucosyl-transferase</fullName>
    </alternativeName>
    <alternativeName>
        <fullName evidence="10">Alpha-(1-&gt;4)-glucan branching enzyme</fullName>
    </alternativeName>
    <alternativeName>
        <fullName evidence="10">Glycogen branching enzyme</fullName>
        <shortName evidence="10">BE</shortName>
    </alternativeName>
</protein>
<evidence type="ECO:0000256" key="5">
    <source>
        <dbReference type="ARBA" id="ARBA00022600"/>
    </source>
</evidence>
<keyword evidence="5 10" id="KW-0321">Glycogen metabolism</keyword>
<comment type="function">
    <text evidence="2 10">Catalyzes the formation of the alpha-1,6-glucosidic linkages in glycogen by scission of a 1,4-alpha-linked oligosaccharide from growing alpha-1,4-glucan chains and the subsequent attachment of the oligosaccharide to the alpha-1,6 position.</text>
</comment>
<dbReference type="InterPro" id="IPR004193">
    <property type="entry name" value="Glyco_hydro_13_N"/>
</dbReference>
<dbReference type="HAMAP" id="MF_00685">
    <property type="entry name" value="GlgB"/>
    <property type="match status" value="1"/>
</dbReference>
<dbReference type="NCBIfam" id="NF008967">
    <property type="entry name" value="PRK12313.1"/>
    <property type="match status" value="1"/>
</dbReference>
<dbReference type="GO" id="GO:0004553">
    <property type="term" value="F:hydrolase activity, hydrolyzing O-glycosyl compounds"/>
    <property type="evidence" value="ECO:0007669"/>
    <property type="project" value="InterPro"/>
</dbReference>
<feature type="domain" description="Glycosyl hydrolase family 13 catalytic" evidence="12">
    <location>
        <begin position="250"/>
        <end position="595"/>
    </location>
</feature>
<proteinExistence type="inferred from homology"/>
<dbReference type="SUPFAM" id="SSF51445">
    <property type="entry name" value="(Trans)glycosidases"/>
    <property type="match status" value="1"/>
</dbReference>
<dbReference type="Pfam" id="PF00128">
    <property type="entry name" value="Alpha-amylase"/>
    <property type="match status" value="1"/>
</dbReference>
<feature type="active site" description="Proton donor" evidence="10 11">
    <location>
        <position position="460"/>
    </location>
</feature>
<dbReference type="GO" id="GO:0003844">
    <property type="term" value="F:1,4-alpha-glucan branching enzyme activity"/>
    <property type="evidence" value="ECO:0007669"/>
    <property type="project" value="UniProtKB-UniRule"/>
</dbReference>
<dbReference type="FunFam" id="2.60.40.10:FF:000169">
    <property type="entry name" value="1,4-alpha-glucan branching enzyme GlgB"/>
    <property type="match status" value="1"/>
</dbReference>
<keyword evidence="6 10" id="KW-0328">Glycosyltransferase</keyword>
<comment type="subunit">
    <text evidence="10">Monomer.</text>
</comment>
<dbReference type="InterPro" id="IPR037439">
    <property type="entry name" value="Branching_enzy"/>
</dbReference>
<dbReference type="SUPFAM" id="SSF51011">
    <property type="entry name" value="Glycosyl hydrolase domain"/>
    <property type="match status" value="1"/>
</dbReference>
<dbReference type="Pfam" id="PF02806">
    <property type="entry name" value="Alpha-amylase_C"/>
    <property type="match status" value="1"/>
</dbReference>
<gene>
    <name evidence="10 13" type="primary">glgB</name>
    <name evidence="13" type="ORF">LPC04_12090</name>
</gene>
<dbReference type="InterPro" id="IPR017853">
    <property type="entry name" value="GH"/>
</dbReference>
<evidence type="ECO:0000256" key="3">
    <source>
        <dbReference type="ARBA" id="ARBA00004964"/>
    </source>
</evidence>
<dbReference type="InterPro" id="IPR014756">
    <property type="entry name" value="Ig_E-set"/>
</dbReference>
<sequence length="728" mass="81925">MISDDDLSALVRARHHDPFSVLGMHADPQGRLWVHAMEPHAVEVDVLDAAGAFVAKLERRPGSDLFEGRLPDRAERFDYRLRVRWDSGVEDVYADPYAYGPLISDDDLHFLAEGTHVRPYEVLGALPTTLGEGEHAVAGVRFAVWAPNARRVSVVGDFNNWDGRRHLMRARGGSGVWEMFVPHLVVGDRYKYELVGPDDTLQPLKADPYARAAQLRPDSASVVAALPPRRALPASRAGMNDRHAPLSIYEVHLGSWRRHHHGGFKTWDELAAELPDYVADLGFTHLELMPITEFPFDGSWGYQTLGMFAPTARFGPPEGFARFVDACHAKGVGVILDWVPAHFPVDAHGLARFDGTALYEYEDPREGFHRDWNTYIYNFGRPEVRNFLAGSALYWIDRYGIDGLRVDAVASMIYRDYSRTSGEWLPNRYGGRENLEAISLLKHINEVLGAEAPGAVTMAEESTTFPNVTEPTYAGGLGFHFKWNMGWMHDTLQYMRQPHVQRRWHHEKLTFGLVYAFSENFLLPLSHDEVVHGKGSLIGKMPGDDWQRFANLRAYYGFMWAHPGKKLLFMGQEFAQDSEWNHDAELPWHLLNNARNAGVRQLVRDLNRIYRELPAMHRQDCDGFGFDWLESTEATHSLLAWLRRDADGHMMIAVSNMTPVPQFGWRLGVPEGPTGWREVLNTDSSHYGGGNVGNASAVLPVTPVASHGRAQSIMLVVPPLATIYLVPG</sequence>
<dbReference type="PANTHER" id="PTHR43651">
    <property type="entry name" value="1,4-ALPHA-GLUCAN-BRANCHING ENZYME"/>
    <property type="match status" value="1"/>
</dbReference>
<dbReference type="GO" id="GO:0043169">
    <property type="term" value="F:cation binding"/>
    <property type="evidence" value="ECO:0007669"/>
    <property type="project" value="InterPro"/>
</dbReference>
<keyword evidence="7 10" id="KW-0808">Transferase</keyword>
<evidence type="ECO:0000256" key="11">
    <source>
        <dbReference type="PIRSR" id="PIRSR000463-1"/>
    </source>
</evidence>
<evidence type="ECO:0000256" key="6">
    <source>
        <dbReference type="ARBA" id="ARBA00022676"/>
    </source>
</evidence>
<dbReference type="InterPro" id="IPR006047">
    <property type="entry name" value="GH13_cat_dom"/>
</dbReference>
<dbReference type="SUPFAM" id="SSF81296">
    <property type="entry name" value="E set domains"/>
    <property type="match status" value="2"/>
</dbReference>
<reference evidence="13" key="1">
    <citation type="submission" date="2021-11" db="EMBL/GenBank/DDBJ databases">
        <title>BS-T2-15 a new species belonging to the Comamonadaceae family isolated from the soil of a French oak forest.</title>
        <authorList>
            <person name="Mieszkin S."/>
            <person name="Alain K."/>
        </authorList>
    </citation>
    <scope>NUCLEOTIDE SEQUENCE</scope>
    <source>
        <strain evidence="13">BS-T2-15</strain>
    </source>
</reference>
<dbReference type="PANTHER" id="PTHR43651:SF3">
    <property type="entry name" value="1,4-ALPHA-GLUCAN-BRANCHING ENZYME"/>
    <property type="match status" value="1"/>
</dbReference>
<evidence type="ECO:0000313" key="14">
    <source>
        <dbReference type="Proteomes" id="UP001139353"/>
    </source>
</evidence>
<dbReference type="Gene3D" id="2.60.40.1180">
    <property type="entry name" value="Golgi alpha-mannosidase II"/>
    <property type="match status" value="1"/>
</dbReference>
<comment type="similarity">
    <text evidence="4 10">Belongs to the glycosyl hydrolase 13 family. GlgB subfamily.</text>
</comment>
<accession>A0A9X2BZ99</accession>
<evidence type="ECO:0000313" key="13">
    <source>
        <dbReference type="EMBL" id="MCK9686448.1"/>
    </source>
</evidence>
<dbReference type="Proteomes" id="UP001139353">
    <property type="component" value="Unassembled WGS sequence"/>
</dbReference>
<dbReference type="InterPro" id="IPR054169">
    <property type="entry name" value="GlgB_N"/>
</dbReference>
<dbReference type="AlphaFoldDB" id="A0A9X2BZ99"/>
<dbReference type="EMBL" id="JAJLJH010000002">
    <property type="protein sequence ID" value="MCK9686448.1"/>
    <property type="molecule type" value="Genomic_DNA"/>
</dbReference>
<evidence type="ECO:0000256" key="10">
    <source>
        <dbReference type="HAMAP-Rule" id="MF_00685"/>
    </source>
</evidence>
<dbReference type="InterPro" id="IPR006048">
    <property type="entry name" value="A-amylase/branching_C"/>
</dbReference>
<dbReference type="NCBIfam" id="NF003811">
    <property type="entry name" value="PRK05402.1"/>
    <property type="match status" value="1"/>
</dbReference>
<dbReference type="EC" id="2.4.1.18" evidence="10"/>
<evidence type="ECO:0000256" key="2">
    <source>
        <dbReference type="ARBA" id="ARBA00002953"/>
    </source>
</evidence>
<dbReference type="InterPro" id="IPR044143">
    <property type="entry name" value="GlgB_N_E_set_prok"/>
</dbReference>
<organism evidence="13 14">
    <name type="scientific">Scleromatobacter humisilvae</name>
    <dbReference type="NCBI Taxonomy" id="2897159"/>
    <lineage>
        <taxon>Bacteria</taxon>
        <taxon>Pseudomonadati</taxon>
        <taxon>Pseudomonadota</taxon>
        <taxon>Betaproteobacteria</taxon>
        <taxon>Burkholderiales</taxon>
        <taxon>Sphaerotilaceae</taxon>
        <taxon>Scleromatobacter</taxon>
    </lineage>
</organism>
<evidence type="ECO:0000256" key="1">
    <source>
        <dbReference type="ARBA" id="ARBA00000826"/>
    </source>
</evidence>
<dbReference type="GO" id="GO:0005978">
    <property type="term" value="P:glycogen biosynthetic process"/>
    <property type="evidence" value="ECO:0007669"/>
    <property type="project" value="UniProtKB-UniRule"/>
</dbReference>
<dbReference type="Gene3D" id="2.60.40.10">
    <property type="entry name" value="Immunoglobulins"/>
    <property type="match status" value="2"/>
</dbReference>
<dbReference type="InterPro" id="IPR013780">
    <property type="entry name" value="Glyco_hydro_b"/>
</dbReference>
<feature type="active site" description="Nucleophile" evidence="10 11">
    <location>
        <position position="407"/>
    </location>
</feature>
<dbReference type="GO" id="GO:0005829">
    <property type="term" value="C:cytosol"/>
    <property type="evidence" value="ECO:0007669"/>
    <property type="project" value="TreeGrafter"/>
</dbReference>
<comment type="caution">
    <text evidence="13">The sequence shown here is derived from an EMBL/GenBank/DDBJ whole genome shotgun (WGS) entry which is preliminary data.</text>
</comment>
<dbReference type="CDD" id="cd02855">
    <property type="entry name" value="E_set_GBE_prok_N"/>
    <property type="match status" value="1"/>
</dbReference>
<dbReference type="Pfam" id="PF22019">
    <property type="entry name" value="GlgB_N"/>
    <property type="match status" value="1"/>
</dbReference>
<dbReference type="PIRSF" id="PIRSF000463">
    <property type="entry name" value="GlgB"/>
    <property type="match status" value="1"/>
</dbReference>
<keyword evidence="9 10" id="KW-0119">Carbohydrate metabolism</keyword>